<reference evidence="3 4" key="1">
    <citation type="journal article" date="2008" name="Science">
        <title>The Physcomitrella genome reveals evolutionary insights into the conquest of land by plants.</title>
        <authorList>
            <person name="Rensing S."/>
            <person name="Lang D."/>
            <person name="Zimmer A."/>
            <person name="Terry A."/>
            <person name="Salamov A."/>
            <person name="Shapiro H."/>
            <person name="Nishiyama T."/>
            <person name="Perroud P.-F."/>
            <person name="Lindquist E."/>
            <person name="Kamisugi Y."/>
            <person name="Tanahashi T."/>
            <person name="Sakakibara K."/>
            <person name="Fujita T."/>
            <person name="Oishi K."/>
            <person name="Shin-I T."/>
            <person name="Kuroki Y."/>
            <person name="Toyoda A."/>
            <person name="Suzuki Y."/>
            <person name="Hashimoto A."/>
            <person name="Yamaguchi K."/>
            <person name="Sugano A."/>
            <person name="Kohara Y."/>
            <person name="Fujiyama A."/>
            <person name="Anterola A."/>
            <person name="Aoki S."/>
            <person name="Ashton N."/>
            <person name="Barbazuk W.B."/>
            <person name="Barker E."/>
            <person name="Bennetzen J."/>
            <person name="Bezanilla M."/>
            <person name="Blankenship R."/>
            <person name="Cho S.H."/>
            <person name="Dutcher S."/>
            <person name="Estelle M."/>
            <person name="Fawcett J.A."/>
            <person name="Gundlach H."/>
            <person name="Hanada K."/>
            <person name="Heyl A."/>
            <person name="Hicks K.A."/>
            <person name="Hugh J."/>
            <person name="Lohr M."/>
            <person name="Mayer K."/>
            <person name="Melkozernov A."/>
            <person name="Murata T."/>
            <person name="Nelson D."/>
            <person name="Pils B."/>
            <person name="Prigge M."/>
            <person name="Reiss B."/>
            <person name="Renner T."/>
            <person name="Rombauts S."/>
            <person name="Rushton P."/>
            <person name="Sanderfoot A."/>
            <person name="Schween G."/>
            <person name="Shiu S.-H."/>
            <person name="Stueber K."/>
            <person name="Theodoulou F.L."/>
            <person name="Tu H."/>
            <person name="Van de Peer Y."/>
            <person name="Verrier P.J."/>
            <person name="Waters E."/>
            <person name="Wood A."/>
            <person name="Yang L."/>
            <person name="Cove D."/>
            <person name="Cuming A."/>
            <person name="Hasebe M."/>
            <person name="Lucas S."/>
            <person name="Mishler D.B."/>
            <person name="Reski R."/>
            <person name="Grigoriev I."/>
            <person name="Quatrano R.S."/>
            <person name="Boore J.L."/>
        </authorList>
    </citation>
    <scope>NUCLEOTIDE SEQUENCE [LARGE SCALE GENOMIC DNA]</scope>
    <source>
        <strain evidence="3 4">cv. Gransden 2004</strain>
    </source>
</reference>
<sequence>MAKPSAAPVALTAVVLLLLAMTSSSLAAIITVRNQCPIWISVCQESLRRPATCFALSPRTGARSMNVGRVWESAIISGFRGNNANVQQGIQAKPQANLAEFTLGLNNMDKYDLSNVNAYNLPLMINPTFTNGGVRRGLHWGSPRFYIPFLDSFCKPPNRHTGPPGKGCINVVGPTTPRPTPSKAFKRACPSSYSYTLDDRNANPGVMYGCNVGSNYEVDFCP</sequence>
<accession>A0A7I4EAG1</accession>
<protein>
    <recommendedName>
        <fullName evidence="5">Thaumatin-like protein</fullName>
    </recommendedName>
</protein>
<feature type="chain" id="PRO_5029732539" description="Thaumatin-like protein" evidence="2">
    <location>
        <begin position="28"/>
        <end position="222"/>
    </location>
</feature>
<dbReference type="GeneID" id="112284469"/>
<dbReference type="InParanoid" id="A0A7I4EAG1"/>
<evidence type="ECO:0000256" key="2">
    <source>
        <dbReference type="SAM" id="SignalP"/>
    </source>
</evidence>
<dbReference type="InterPro" id="IPR001938">
    <property type="entry name" value="Thaumatin"/>
</dbReference>
<evidence type="ECO:0000313" key="4">
    <source>
        <dbReference type="Proteomes" id="UP000006727"/>
    </source>
</evidence>
<dbReference type="RefSeq" id="XP_024380054.2">
    <property type="nucleotide sequence ID" value="XM_024524286.2"/>
</dbReference>
<dbReference type="InterPro" id="IPR037176">
    <property type="entry name" value="Osmotin/thaumatin-like_sf"/>
</dbReference>
<dbReference type="Pfam" id="PF00314">
    <property type="entry name" value="Thaumatin"/>
    <property type="match status" value="1"/>
</dbReference>
<dbReference type="EnsemblPlants" id="Pp3c7_8680V3.2">
    <property type="protein sequence ID" value="Pp3c7_8680V3.2"/>
    <property type="gene ID" value="Pp3c7_8680"/>
</dbReference>
<evidence type="ECO:0000313" key="3">
    <source>
        <dbReference type="EnsemblPlants" id="Pp3c7_8680V3.2"/>
    </source>
</evidence>
<evidence type="ECO:0008006" key="5">
    <source>
        <dbReference type="Google" id="ProtNLM"/>
    </source>
</evidence>
<evidence type="ECO:0000256" key="1">
    <source>
        <dbReference type="PIRSR" id="PIRSR002703-1"/>
    </source>
</evidence>
<dbReference type="EMBL" id="ABEU02000007">
    <property type="status" value="NOT_ANNOTATED_CDS"/>
    <property type="molecule type" value="Genomic_DNA"/>
</dbReference>
<dbReference type="PANTHER" id="PTHR31013">
    <property type="entry name" value="THAUMATIN FAMILY PROTEIN-RELATED"/>
    <property type="match status" value="1"/>
</dbReference>
<name>A0A7I4EAG1_PHYPA</name>
<keyword evidence="2" id="KW-0732">Signal</keyword>
<dbReference type="PIRSF" id="PIRSF002703">
    <property type="entry name" value="Thaumatin"/>
    <property type="match status" value="1"/>
</dbReference>
<feature type="signal peptide" evidence="2">
    <location>
        <begin position="1"/>
        <end position="27"/>
    </location>
</feature>
<dbReference type="AlphaFoldDB" id="A0A7I4EAG1"/>
<dbReference type="PANTHER" id="PTHR31013:SF2">
    <property type="entry name" value="THAUMATIN-LIKE PROTEIN"/>
    <property type="match status" value="1"/>
</dbReference>
<keyword evidence="1" id="KW-1015">Disulfide bond</keyword>
<dbReference type="SMART" id="SM00205">
    <property type="entry name" value="THN"/>
    <property type="match status" value="1"/>
</dbReference>
<proteinExistence type="predicted"/>
<dbReference type="Gramene" id="Pp3c7_8680V3.2">
    <property type="protein sequence ID" value="Pp3c7_8680V3.2"/>
    <property type="gene ID" value="Pp3c7_8680"/>
</dbReference>
<reference evidence="3 4" key="2">
    <citation type="journal article" date="2018" name="Plant J.">
        <title>The Physcomitrella patens chromosome-scale assembly reveals moss genome structure and evolution.</title>
        <authorList>
            <person name="Lang D."/>
            <person name="Ullrich K.K."/>
            <person name="Murat F."/>
            <person name="Fuchs J."/>
            <person name="Jenkins J."/>
            <person name="Haas F.B."/>
            <person name="Piednoel M."/>
            <person name="Gundlach H."/>
            <person name="Van Bel M."/>
            <person name="Meyberg R."/>
            <person name="Vives C."/>
            <person name="Morata J."/>
            <person name="Symeonidi A."/>
            <person name="Hiss M."/>
            <person name="Muchero W."/>
            <person name="Kamisugi Y."/>
            <person name="Saleh O."/>
            <person name="Blanc G."/>
            <person name="Decker E.L."/>
            <person name="van Gessel N."/>
            <person name="Grimwood J."/>
            <person name="Hayes R.D."/>
            <person name="Graham S.W."/>
            <person name="Gunter L.E."/>
            <person name="McDaniel S.F."/>
            <person name="Hoernstein S.N.W."/>
            <person name="Larsson A."/>
            <person name="Li F.W."/>
            <person name="Perroud P.F."/>
            <person name="Phillips J."/>
            <person name="Ranjan P."/>
            <person name="Rokshar D.S."/>
            <person name="Rothfels C.J."/>
            <person name="Schneider L."/>
            <person name="Shu S."/>
            <person name="Stevenson D.W."/>
            <person name="Thummler F."/>
            <person name="Tillich M."/>
            <person name="Villarreal Aguilar J.C."/>
            <person name="Widiez T."/>
            <person name="Wong G.K."/>
            <person name="Wymore A."/>
            <person name="Zhang Y."/>
            <person name="Zimmer A.D."/>
            <person name="Quatrano R.S."/>
            <person name="Mayer K.F.X."/>
            <person name="Goodstein D."/>
            <person name="Casacuberta J.M."/>
            <person name="Vandepoele K."/>
            <person name="Reski R."/>
            <person name="Cuming A.C."/>
            <person name="Tuskan G.A."/>
            <person name="Maumus F."/>
            <person name="Salse J."/>
            <person name="Schmutz J."/>
            <person name="Rensing S.A."/>
        </authorList>
    </citation>
    <scope>NUCLEOTIDE SEQUENCE [LARGE SCALE GENOMIC DNA]</scope>
    <source>
        <strain evidence="3 4">cv. Gransden 2004</strain>
    </source>
</reference>
<feature type="disulfide bond" evidence="1">
    <location>
        <begin position="36"/>
        <end position="221"/>
    </location>
</feature>
<dbReference type="SUPFAM" id="SSF49870">
    <property type="entry name" value="Osmotin, thaumatin-like protein"/>
    <property type="match status" value="1"/>
</dbReference>
<dbReference type="PROSITE" id="PS51367">
    <property type="entry name" value="THAUMATIN_2"/>
    <property type="match status" value="1"/>
</dbReference>
<organism evidence="3 4">
    <name type="scientific">Physcomitrium patens</name>
    <name type="common">Spreading-leaved earth moss</name>
    <name type="synonym">Physcomitrella patens</name>
    <dbReference type="NCBI Taxonomy" id="3218"/>
    <lineage>
        <taxon>Eukaryota</taxon>
        <taxon>Viridiplantae</taxon>
        <taxon>Streptophyta</taxon>
        <taxon>Embryophyta</taxon>
        <taxon>Bryophyta</taxon>
        <taxon>Bryophytina</taxon>
        <taxon>Bryopsida</taxon>
        <taxon>Funariidae</taxon>
        <taxon>Funariales</taxon>
        <taxon>Funariaceae</taxon>
        <taxon>Physcomitrium</taxon>
    </lineage>
</organism>
<dbReference type="Proteomes" id="UP000006727">
    <property type="component" value="Chromosome 7"/>
</dbReference>
<keyword evidence="4" id="KW-1185">Reference proteome</keyword>
<dbReference type="Gene3D" id="2.60.110.10">
    <property type="entry name" value="Thaumatin"/>
    <property type="match status" value="1"/>
</dbReference>
<reference evidence="3" key="3">
    <citation type="submission" date="2020-12" db="UniProtKB">
        <authorList>
            <consortium name="EnsemblPlants"/>
        </authorList>
    </citation>
    <scope>IDENTIFICATION</scope>
</reference>